<protein>
    <submittedName>
        <fullName evidence="4">Type II toxin-antitoxin system RatA family toxin</fullName>
    </submittedName>
</protein>
<dbReference type="Gene3D" id="3.30.530.20">
    <property type="match status" value="1"/>
</dbReference>
<dbReference type="Proteomes" id="UP000262073">
    <property type="component" value="Chromosome"/>
</dbReference>
<evidence type="ECO:0000256" key="1">
    <source>
        <dbReference type="ARBA" id="ARBA00008918"/>
    </source>
</evidence>
<accession>A0A346NMX0</accession>
<dbReference type="RefSeq" id="WP_108567192.1">
    <property type="nucleotide sequence ID" value="NZ_CP031769.1"/>
</dbReference>
<keyword evidence="5" id="KW-1185">Reference proteome</keyword>
<proteinExistence type="inferred from homology"/>
<keyword evidence="2" id="KW-1277">Toxin-antitoxin system</keyword>
<comment type="similarity">
    <text evidence="1">Belongs to the ribosome association toxin RatA family.</text>
</comment>
<dbReference type="InterPro" id="IPR023393">
    <property type="entry name" value="START-like_dom_sf"/>
</dbReference>
<sequence>MPSIQRSALVNHSAQAMYDLVNDVESYPQFLPGCKDSKVVEQDQDSMQASLLVAKAGVKQWFTTKNTLEPARHIHMQLIDGPFRQLTGGWTFSPLSDEACKIELNLQFEFTSKLTELAFGKIFNALASSMVKAFTERAKQVY</sequence>
<dbReference type="EMBL" id="CP031769">
    <property type="protein sequence ID" value="AXR06877.1"/>
    <property type="molecule type" value="Genomic_DNA"/>
</dbReference>
<evidence type="ECO:0000259" key="3">
    <source>
        <dbReference type="Pfam" id="PF03364"/>
    </source>
</evidence>
<dbReference type="GO" id="GO:0045333">
    <property type="term" value="P:cellular respiration"/>
    <property type="evidence" value="ECO:0007669"/>
    <property type="project" value="InterPro"/>
</dbReference>
<evidence type="ECO:0000313" key="5">
    <source>
        <dbReference type="Proteomes" id="UP000262073"/>
    </source>
</evidence>
<dbReference type="Pfam" id="PF03364">
    <property type="entry name" value="Polyketide_cyc"/>
    <property type="match status" value="1"/>
</dbReference>
<dbReference type="SUPFAM" id="SSF55961">
    <property type="entry name" value="Bet v1-like"/>
    <property type="match status" value="1"/>
</dbReference>
<gene>
    <name evidence="4" type="ORF">D0Y50_11215</name>
</gene>
<dbReference type="CDD" id="cd07813">
    <property type="entry name" value="COQ10p_like"/>
    <property type="match status" value="1"/>
</dbReference>
<feature type="domain" description="Coenzyme Q-binding protein COQ10 START" evidence="3">
    <location>
        <begin position="10"/>
        <end position="135"/>
    </location>
</feature>
<dbReference type="InterPro" id="IPR005031">
    <property type="entry name" value="COQ10_START"/>
</dbReference>
<name>A0A346NMX0_9ALTE</name>
<dbReference type="PANTHER" id="PTHR12901:SF10">
    <property type="entry name" value="COENZYME Q-BINDING PROTEIN COQ10, MITOCHONDRIAL"/>
    <property type="match status" value="1"/>
</dbReference>
<dbReference type="GO" id="GO:0048039">
    <property type="term" value="F:ubiquinone binding"/>
    <property type="evidence" value="ECO:0007669"/>
    <property type="project" value="InterPro"/>
</dbReference>
<evidence type="ECO:0000313" key="4">
    <source>
        <dbReference type="EMBL" id="AXR06877.1"/>
    </source>
</evidence>
<dbReference type="KEGG" id="salm:D0Y50_11215"/>
<dbReference type="OrthoDB" id="9804759at2"/>
<organism evidence="4 5">
    <name type="scientific">Salinimonas sediminis</name>
    <dbReference type="NCBI Taxonomy" id="2303538"/>
    <lineage>
        <taxon>Bacteria</taxon>
        <taxon>Pseudomonadati</taxon>
        <taxon>Pseudomonadota</taxon>
        <taxon>Gammaproteobacteria</taxon>
        <taxon>Alteromonadales</taxon>
        <taxon>Alteromonadaceae</taxon>
        <taxon>Alteromonas/Salinimonas group</taxon>
        <taxon>Salinimonas</taxon>
    </lineage>
</organism>
<dbReference type="PANTHER" id="PTHR12901">
    <property type="entry name" value="SPERM PROTEIN HOMOLOG"/>
    <property type="match status" value="1"/>
</dbReference>
<evidence type="ECO:0000256" key="2">
    <source>
        <dbReference type="ARBA" id="ARBA00022649"/>
    </source>
</evidence>
<dbReference type="InterPro" id="IPR044996">
    <property type="entry name" value="COQ10-like"/>
</dbReference>
<reference evidence="4 5" key="1">
    <citation type="submission" date="2018-08" db="EMBL/GenBank/DDBJ databases">
        <title>Salinimonas sediminis sp. nov., a piezophilic bacterium isolated from a deep-sea sediment sample from the New Britain Trench.</title>
        <authorList>
            <person name="Cao J."/>
        </authorList>
    </citation>
    <scope>NUCLEOTIDE SEQUENCE [LARGE SCALE GENOMIC DNA]</scope>
    <source>
        <strain evidence="4 5">N102</strain>
    </source>
</reference>
<dbReference type="AlphaFoldDB" id="A0A346NMX0"/>